<keyword evidence="2" id="KW-1185">Reference proteome</keyword>
<dbReference type="Ensembl" id="ENSUPAT00010009827.1">
    <property type="protein sequence ID" value="ENSUPAP00010008563.1"/>
    <property type="gene ID" value="ENSUPAG00010006914.1"/>
</dbReference>
<evidence type="ECO:0000313" key="1">
    <source>
        <dbReference type="Ensembl" id="ENSUPAP00010008563.1"/>
    </source>
</evidence>
<protein>
    <recommendedName>
        <fullName evidence="3">Reverse transcriptase/retrotransposon-derived protein RNase H-like domain-containing protein</fullName>
    </recommendedName>
</protein>
<dbReference type="InterPro" id="IPR043502">
    <property type="entry name" value="DNA/RNA_pol_sf"/>
</dbReference>
<dbReference type="Proteomes" id="UP000694417">
    <property type="component" value="Unplaced"/>
</dbReference>
<sequence length="73" mass="8086">LALGVLGQNKGPIFAPVAYLSKQLEPTVREWAPFLRALAAVHTLLQETNKLTFGAQISSFPFTLWRIFSLTKA</sequence>
<reference evidence="1" key="2">
    <citation type="submission" date="2025-09" db="UniProtKB">
        <authorList>
            <consortium name="Ensembl"/>
        </authorList>
    </citation>
    <scope>IDENTIFICATION</scope>
</reference>
<dbReference type="AlphaFoldDB" id="A0A8D2H9Z5"/>
<dbReference type="Gene3D" id="3.10.20.370">
    <property type="match status" value="1"/>
</dbReference>
<evidence type="ECO:0008006" key="3">
    <source>
        <dbReference type="Google" id="ProtNLM"/>
    </source>
</evidence>
<dbReference type="SUPFAM" id="SSF56672">
    <property type="entry name" value="DNA/RNA polymerases"/>
    <property type="match status" value="1"/>
</dbReference>
<evidence type="ECO:0000313" key="2">
    <source>
        <dbReference type="Proteomes" id="UP000694417"/>
    </source>
</evidence>
<dbReference type="GeneTree" id="ENSGT01100000263885"/>
<organism evidence="1 2">
    <name type="scientific">Urocitellus parryii</name>
    <name type="common">Arctic ground squirrel</name>
    <name type="synonym">Spermophilus parryii</name>
    <dbReference type="NCBI Taxonomy" id="9999"/>
    <lineage>
        <taxon>Eukaryota</taxon>
        <taxon>Metazoa</taxon>
        <taxon>Chordata</taxon>
        <taxon>Craniata</taxon>
        <taxon>Vertebrata</taxon>
        <taxon>Euteleostomi</taxon>
        <taxon>Mammalia</taxon>
        <taxon>Eutheria</taxon>
        <taxon>Euarchontoglires</taxon>
        <taxon>Glires</taxon>
        <taxon>Rodentia</taxon>
        <taxon>Sciuromorpha</taxon>
        <taxon>Sciuridae</taxon>
        <taxon>Xerinae</taxon>
        <taxon>Marmotini</taxon>
        <taxon>Urocitellus</taxon>
    </lineage>
</organism>
<reference evidence="1" key="1">
    <citation type="submission" date="2025-08" db="UniProtKB">
        <authorList>
            <consortium name="Ensembl"/>
        </authorList>
    </citation>
    <scope>IDENTIFICATION</scope>
</reference>
<accession>A0A8D2H9Z5</accession>
<proteinExistence type="predicted"/>
<name>A0A8D2H9Z5_UROPR</name>